<sequence>MKHEHHKHTHHDHSGEPCSCGHDHSEHHQQHPQQEELCTCGHDHGEQHQHHPQPEETGACGHDHTKHKDHDHHQHQHPKPSHDDLSITHHENAVIVSAEREISGDYQLIKDALVLCLKELADWVESQDGLVGHIKAHLTEKGKSAMLSTTGDTVQIKEAHHPAVILNLAVIVFVADETALANQVAAMLEKLS</sequence>
<reference evidence="2" key="1">
    <citation type="submission" date="2021-11" db="EMBL/GenBank/DDBJ databases">
        <title>Isoprene-degrading acetogen.</title>
        <authorList>
            <person name="Yang Y."/>
            <person name="Jin H."/>
            <person name="Yan J."/>
        </authorList>
    </citation>
    <scope>NUCLEOTIDE SEQUENCE</scope>
    <source>
        <strain evidence="2">Berkeley</strain>
    </source>
</reference>
<organism evidence="2 3">
    <name type="scientific">Acetobacterium wieringae</name>
    <dbReference type="NCBI Taxonomy" id="52694"/>
    <lineage>
        <taxon>Bacteria</taxon>
        <taxon>Bacillati</taxon>
        <taxon>Bacillota</taxon>
        <taxon>Clostridia</taxon>
        <taxon>Eubacteriales</taxon>
        <taxon>Eubacteriaceae</taxon>
        <taxon>Acetobacterium</taxon>
    </lineage>
</organism>
<feature type="compositionally biased region" description="Basic residues" evidence="1">
    <location>
        <begin position="1"/>
        <end position="11"/>
    </location>
</feature>
<dbReference type="RefSeq" id="WP_263993075.1">
    <property type="nucleotide sequence ID" value="NZ_CP087994.1"/>
</dbReference>
<evidence type="ECO:0000256" key="1">
    <source>
        <dbReference type="SAM" id="MobiDB-lite"/>
    </source>
</evidence>
<accession>A0ABY6HKG7</accession>
<name>A0ABY6HKG7_9FIRM</name>
<dbReference type="Proteomes" id="UP001163550">
    <property type="component" value="Chromosome"/>
</dbReference>
<gene>
    <name evidence="2" type="ORF">LNN31_06100</name>
</gene>
<keyword evidence="3" id="KW-1185">Reference proteome</keyword>
<proteinExistence type="predicted"/>
<evidence type="ECO:0000313" key="2">
    <source>
        <dbReference type="EMBL" id="UYO63986.1"/>
    </source>
</evidence>
<feature type="compositionally biased region" description="Basic and acidic residues" evidence="1">
    <location>
        <begin position="41"/>
        <end position="54"/>
    </location>
</feature>
<feature type="region of interest" description="Disordered" evidence="1">
    <location>
        <begin position="1"/>
        <end position="85"/>
    </location>
</feature>
<protein>
    <submittedName>
        <fullName evidence="2">Uncharacterized protein</fullName>
    </submittedName>
</protein>
<dbReference type="EMBL" id="CP087994">
    <property type="protein sequence ID" value="UYO63986.1"/>
    <property type="molecule type" value="Genomic_DNA"/>
</dbReference>
<evidence type="ECO:0000313" key="3">
    <source>
        <dbReference type="Proteomes" id="UP001163550"/>
    </source>
</evidence>
<feature type="compositionally biased region" description="Basic and acidic residues" evidence="1">
    <location>
        <begin position="61"/>
        <end position="72"/>
    </location>
</feature>